<dbReference type="GO" id="GO:0015562">
    <property type="term" value="F:efflux transmembrane transporter activity"/>
    <property type="evidence" value="ECO:0007669"/>
    <property type="project" value="InterPro"/>
</dbReference>
<keyword evidence="2" id="KW-0732">Signal</keyword>
<dbReference type="Gene3D" id="2.20.200.10">
    <property type="entry name" value="Outer membrane efflux proteins (OEP)"/>
    <property type="match status" value="1"/>
</dbReference>
<keyword evidence="2" id="KW-0812">Transmembrane</keyword>
<reference evidence="4" key="1">
    <citation type="submission" date="2016-11" db="EMBL/GenBank/DDBJ databases">
        <authorList>
            <person name="Varghese N."/>
            <person name="Submissions S."/>
        </authorList>
    </citation>
    <scope>NUCLEOTIDE SEQUENCE [LARGE SCALE GENOMIC DNA]</scope>
    <source>
        <strain evidence="4">CGMCC 1.8995</strain>
    </source>
</reference>
<dbReference type="GO" id="GO:0009279">
    <property type="term" value="C:cell outer membrane"/>
    <property type="evidence" value="ECO:0007669"/>
    <property type="project" value="UniProtKB-SubCell"/>
</dbReference>
<dbReference type="Pfam" id="PF02321">
    <property type="entry name" value="OEP"/>
    <property type="match status" value="2"/>
</dbReference>
<dbReference type="Gene3D" id="1.20.1600.10">
    <property type="entry name" value="Outer membrane efflux proteins (OEP)"/>
    <property type="match status" value="1"/>
</dbReference>
<dbReference type="PROSITE" id="PS51257">
    <property type="entry name" value="PROKAR_LIPOPROTEIN"/>
    <property type="match status" value="1"/>
</dbReference>
<keyword evidence="2" id="KW-1134">Transmembrane beta strand</keyword>
<dbReference type="STRING" id="634436.SAMN05216361_0584"/>
<comment type="subcellular location">
    <subcellularLocation>
        <location evidence="2">Cell outer membrane</location>
        <topology evidence="2">Lipid-anchor</topology>
    </subcellularLocation>
</comment>
<keyword evidence="2" id="KW-0472">Membrane</keyword>
<dbReference type="InterPro" id="IPR003423">
    <property type="entry name" value="OMP_efflux"/>
</dbReference>
<evidence type="ECO:0000256" key="1">
    <source>
        <dbReference type="ARBA" id="ARBA00007613"/>
    </source>
</evidence>
<feature type="signal peptide" evidence="2">
    <location>
        <begin position="1"/>
        <end position="20"/>
    </location>
</feature>
<dbReference type="PANTHER" id="PTHR30203">
    <property type="entry name" value="OUTER MEMBRANE CATION EFFLUX PROTEIN"/>
    <property type="match status" value="1"/>
</dbReference>
<dbReference type="EMBL" id="FQWD01000001">
    <property type="protein sequence ID" value="SHF83852.1"/>
    <property type="molecule type" value="Genomic_DNA"/>
</dbReference>
<protein>
    <submittedName>
        <fullName evidence="3">Efflux transporter, outer membrane factor (OMF) lipoprotein, NodT family</fullName>
    </submittedName>
</protein>
<accession>A0A1M5EXV1</accession>
<dbReference type="NCBIfam" id="TIGR01845">
    <property type="entry name" value="outer_NodT"/>
    <property type="match status" value="1"/>
</dbReference>
<dbReference type="InterPro" id="IPR010131">
    <property type="entry name" value="MdtP/NodT-like"/>
</dbReference>
<organism evidence="3 4">
    <name type="scientific">Marisediminitalea aggregata</name>
    <dbReference type="NCBI Taxonomy" id="634436"/>
    <lineage>
        <taxon>Bacteria</taxon>
        <taxon>Pseudomonadati</taxon>
        <taxon>Pseudomonadota</taxon>
        <taxon>Gammaproteobacteria</taxon>
        <taxon>Alteromonadales</taxon>
        <taxon>Alteromonadaceae</taxon>
        <taxon>Marisediminitalea</taxon>
    </lineage>
</organism>
<keyword evidence="4" id="KW-1185">Reference proteome</keyword>
<evidence type="ECO:0000313" key="4">
    <source>
        <dbReference type="Proteomes" id="UP000184520"/>
    </source>
</evidence>
<proteinExistence type="inferred from homology"/>
<comment type="similarity">
    <text evidence="1 2">Belongs to the outer membrane factor (OMF) (TC 1.B.17) family.</text>
</comment>
<dbReference type="RefSeq" id="WP_245819099.1">
    <property type="nucleotide sequence ID" value="NZ_FQWD01000001.1"/>
</dbReference>
<dbReference type="Proteomes" id="UP000184520">
    <property type="component" value="Unassembled WGS sequence"/>
</dbReference>
<name>A0A1M5EXV1_9ALTE</name>
<keyword evidence="2 3" id="KW-0449">Lipoprotein</keyword>
<dbReference type="AlphaFoldDB" id="A0A1M5EXV1"/>
<keyword evidence="2" id="KW-0564">Palmitate</keyword>
<feature type="chain" id="PRO_5011815728" evidence="2">
    <location>
        <begin position="21"/>
        <end position="451"/>
    </location>
</feature>
<sequence length="451" mass="48612">MRHTLLAVSLTLVLSGCASQYTGDFSENAQLNTGKGVSWQTMPAEANSVTSLTELVSVPGLPALIDEALSGNPGLQQQLISLKTAKAQKRVTNASRLPGVSAGLSGTRQQDSDDSYNTSLTVSWEADIWNKLGNQVSAAQWSVAASEAELTSVTNTLVAEVMRGYLEVAYYQQLIDNEQARLTLLKNNQEVILKRYRTGLGALEDLDNARTSSASSEANIAAYKENLAQSLRALAVLLGRTDMSVSDLPVAATFPDVLLPLTSLPEQDLARRPDLMAAYANIQAQEFSTRVAYKSLLPSISLSAALSDAGTSPSQALFTNPVWQLLGQLTAPLFQGGELRANIDIQELAVENSWWGYQSTLLTAVKEVQDGIGQEKSLASQYQATSVALANAKRSSDTYTKQYRQGLVDILDLLSVYQQTYDLQAQLLQLQFNQLSNRISLGLALGLGVSA</sequence>
<dbReference type="PANTHER" id="PTHR30203:SF32">
    <property type="entry name" value="CATION EFFLUX SYSTEM PROTEIN CUSC"/>
    <property type="match status" value="1"/>
</dbReference>
<evidence type="ECO:0000256" key="2">
    <source>
        <dbReference type="RuleBase" id="RU362097"/>
    </source>
</evidence>
<dbReference type="SUPFAM" id="SSF56954">
    <property type="entry name" value="Outer membrane efflux proteins (OEP)"/>
    <property type="match status" value="1"/>
</dbReference>
<evidence type="ECO:0000313" key="3">
    <source>
        <dbReference type="EMBL" id="SHF83852.1"/>
    </source>
</evidence>
<gene>
    <name evidence="3" type="ORF">SAMN05216361_0584</name>
</gene>